<keyword evidence="3" id="KW-1185">Reference proteome</keyword>
<evidence type="ECO:0000313" key="3">
    <source>
        <dbReference type="Proteomes" id="UP000284706"/>
    </source>
</evidence>
<accession>A0A409VEQ8</accession>
<gene>
    <name evidence="2" type="ORF">CVT26_002622</name>
</gene>
<reference evidence="2 3" key="1">
    <citation type="journal article" date="2018" name="Evol. Lett.">
        <title>Horizontal gene cluster transfer increased hallucinogenic mushroom diversity.</title>
        <authorList>
            <person name="Reynolds H.T."/>
            <person name="Vijayakumar V."/>
            <person name="Gluck-Thaler E."/>
            <person name="Korotkin H.B."/>
            <person name="Matheny P.B."/>
            <person name="Slot J.C."/>
        </authorList>
    </citation>
    <scope>NUCLEOTIDE SEQUENCE [LARGE SCALE GENOMIC DNA]</scope>
    <source>
        <strain evidence="2 3">SRW20</strain>
    </source>
</reference>
<dbReference type="Proteomes" id="UP000284706">
    <property type="component" value="Unassembled WGS sequence"/>
</dbReference>
<protein>
    <submittedName>
        <fullName evidence="2">Uncharacterized protein</fullName>
    </submittedName>
</protein>
<comment type="caution">
    <text evidence="2">The sequence shown here is derived from an EMBL/GenBank/DDBJ whole genome shotgun (WGS) entry which is preliminary data.</text>
</comment>
<sequence length="430" mass="45249">MAITPNQALRKDSKTDWTDAGIQCSALVLKVVEGVASAAPLPYLQEAAQLALSIVKIAQDIKDNKIGFQKVAGDCADLIATIWDSYEQSNNRELWLSENLNNAIEELVASLRSIEASLKVELNRGIGSKIIFSGSGTTRIQSLRGDLDQALKKFNVRMNQEDWAFIADQQYQVTSHINLNRLLTQVLQNSTEILGAVRTPKDAPAVSRPLEDASDSASISSSDIPTPASLPPSPFAGPNQTAPTITLERPSLQQHPQLDILAQLHTQLGQNPGLNSPSPLVPFALHNPTAFHPGLWPMAPFYPFNFAQTSSDTAGSNQGAASATGIIANCGNITSSGNVINSGNVRNTGHGNIVGCGNIKNAGIGTVANSGNVSNSGNIFGSGNISAPGNIMYSGNITGSGNISNSGNISTFAAPFGYHFNPPNVPPVSS</sequence>
<dbReference type="OrthoDB" id="192148at2759"/>
<dbReference type="GO" id="GO:0007166">
    <property type="term" value="P:cell surface receptor signaling pathway"/>
    <property type="evidence" value="ECO:0007669"/>
    <property type="project" value="InterPro"/>
</dbReference>
<dbReference type="InParanoid" id="A0A409VEQ8"/>
<dbReference type="AlphaFoldDB" id="A0A409VEQ8"/>
<dbReference type="InterPro" id="IPR059179">
    <property type="entry name" value="MLKL-like_MCAfunc"/>
</dbReference>
<organism evidence="2 3">
    <name type="scientific">Gymnopilus dilepis</name>
    <dbReference type="NCBI Taxonomy" id="231916"/>
    <lineage>
        <taxon>Eukaryota</taxon>
        <taxon>Fungi</taxon>
        <taxon>Dikarya</taxon>
        <taxon>Basidiomycota</taxon>
        <taxon>Agaricomycotina</taxon>
        <taxon>Agaricomycetes</taxon>
        <taxon>Agaricomycetidae</taxon>
        <taxon>Agaricales</taxon>
        <taxon>Agaricineae</taxon>
        <taxon>Hymenogastraceae</taxon>
        <taxon>Gymnopilus</taxon>
    </lineage>
</organism>
<feature type="compositionally biased region" description="Low complexity" evidence="1">
    <location>
        <begin position="215"/>
        <end position="227"/>
    </location>
</feature>
<evidence type="ECO:0000313" key="2">
    <source>
        <dbReference type="EMBL" id="PPQ64790.1"/>
    </source>
</evidence>
<proteinExistence type="predicted"/>
<evidence type="ECO:0000256" key="1">
    <source>
        <dbReference type="SAM" id="MobiDB-lite"/>
    </source>
</evidence>
<dbReference type="CDD" id="cd21037">
    <property type="entry name" value="MLKL_NTD"/>
    <property type="match status" value="1"/>
</dbReference>
<dbReference type="InterPro" id="IPR036537">
    <property type="entry name" value="Adaptor_Cbl_N_dom_sf"/>
</dbReference>
<feature type="region of interest" description="Disordered" evidence="1">
    <location>
        <begin position="200"/>
        <end position="243"/>
    </location>
</feature>
<dbReference type="EMBL" id="NHYE01005662">
    <property type="protein sequence ID" value="PPQ64790.1"/>
    <property type="molecule type" value="Genomic_DNA"/>
</dbReference>
<name>A0A409VEQ8_9AGAR</name>
<dbReference type="Gene3D" id="1.20.930.20">
    <property type="entry name" value="Adaptor protein Cbl, N-terminal domain"/>
    <property type="match status" value="1"/>
</dbReference>